<proteinExistence type="predicted"/>
<feature type="transmembrane region" description="Helical" evidence="2">
    <location>
        <begin position="12"/>
        <end position="30"/>
    </location>
</feature>
<evidence type="ECO:0000256" key="1">
    <source>
        <dbReference type="SAM" id="MobiDB-lite"/>
    </source>
</evidence>
<gene>
    <name evidence="4" type="ORF">HannXRQ_Chr11g0336041</name>
    <name evidence="3" type="ORF">HanXRQr2_Chr07g0299641</name>
</gene>
<dbReference type="AlphaFoldDB" id="A0A251TAK3"/>
<keyword evidence="2" id="KW-0812">Transmembrane</keyword>
<dbReference type="InParanoid" id="A0A251TAK3"/>
<evidence type="ECO:0000313" key="4">
    <source>
        <dbReference type="EMBL" id="OTG07934.1"/>
    </source>
</evidence>
<dbReference type="EMBL" id="MNCJ02000322">
    <property type="protein sequence ID" value="KAF5799006.1"/>
    <property type="molecule type" value="Genomic_DNA"/>
</dbReference>
<evidence type="ECO:0000313" key="3">
    <source>
        <dbReference type="EMBL" id="KAF5799006.1"/>
    </source>
</evidence>
<evidence type="ECO:0000256" key="2">
    <source>
        <dbReference type="SAM" id="Phobius"/>
    </source>
</evidence>
<evidence type="ECO:0000313" key="5">
    <source>
        <dbReference type="Proteomes" id="UP000215914"/>
    </source>
</evidence>
<reference evidence="3 5" key="1">
    <citation type="journal article" date="2017" name="Nature">
        <title>The sunflower genome provides insights into oil metabolism, flowering and Asterid evolution.</title>
        <authorList>
            <person name="Badouin H."/>
            <person name="Gouzy J."/>
            <person name="Grassa C.J."/>
            <person name="Murat F."/>
            <person name="Staton S.E."/>
            <person name="Cottret L."/>
            <person name="Lelandais-Briere C."/>
            <person name="Owens G.L."/>
            <person name="Carrere S."/>
            <person name="Mayjonade B."/>
            <person name="Legrand L."/>
            <person name="Gill N."/>
            <person name="Kane N.C."/>
            <person name="Bowers J.E."/>
            <person name="Hubner S."/>
            <person name="Bellec A."/>
            <person name="Berard A."/>
            <person name="Berges H."/>
            <person name="Blanchet N."/>
            <person name="Boniface M.C."/>
            <person name="Brunel D."/>
            <person name="Catrice O."/>
            <person name="Chaidir N."/>
            <person name="Claudel C."/>
            <person name="Donnadieu C."/>
            <person name="Faraut T."/>
            <person name="Fievet G."/>
            <person name="Helmstetter N."/>
            <person name="King M."/>
            <person name="Knapp S.J."/>
            <person name="Lai Z."/>
            <person name="Le Paslier M.C."/>
            <person name="Lippi Y."/>
            <person name="Lorenzon L."/>
            <person name="Mandel J.R."/>
            <person name="Marage G."/>
            <person name="Marchand G."/>
            <person name="Marquand E."/>
            <person name="Bret-Mestries E."/>
            <person name="Morien E."/>
            <person name="Nambeesan S."/>
            <person name="Nguyen T."/>
            <person name="Pegot-Espagnet P."/>
            <person name="Pouilly N."/>
            <person name="Raftis F."/>
            <person name="Sallet E."/>
            <person name="Schiex T."/>
            <person name="Thomas J."/>
            <person name="Vandecasteele C."/>
            <person name="Vares D."/>
            <person name="Vear F."/>
            <person name="Vautrin S."/>
            <person name="Crespi M."/>
            <person name="Mangin B."/>
            <person name="Burke J.M."/>
            <person name="Salse J."/>
            <person name="Munos S."/>
            <person name="Vincourt P."/>
            <person name="Rieseberg L.H."/>
            <person name="Langlade N.B."/>
        </authorList>
    </citation>
    <scope>NUCLEOTIDE SEQUENCE [LARGE SCALE GENOMIC DNA]</scope>
    <source>
        <strain evidence="5">cv. SF193</strain>
        <tissue evidence="3">Leaves</tissue>
    </source>
</reference>
<reference evidence="3" key="3">
    <citation type="submission" date="2020-06" db="EMBL/GenBank/DDBJ databases">
        <title>Helianthus annuus Genome sequencing and assembly Release 2.</title>
        <authorList>
            <person name="Gouzy J."/>
            <person name="Langlade N."/>
            <person name="Munos S."/>
        </authorList>
    </citation>
    <scope>NUCLEOTIDE SEQUENCE</scope>
    <source>
        <tissue evidence="3">Leaves</tissue>
    </source>
</reference>
<dbReference type="Proteomes" id="UP000215914">
    <property type="component" value="Chromosome 11"/>
</dbReference>
<accession>A0A251TAK3</accession>
<sequence>MNSNYSTATTLLLLYIYTFVFIIFFIWLFGKVIGSPFQYTERSGSNPSVSFSLPFLRPPSLFSPSPTSSHQFFSFKFIRHTATFEGAGEQYEIMTEGDLEPATGPRRVLASYPQTPRCRNRQR</sequence>
<protein>
    <submittedName>
        <fullName evidence="4">Uncharacterized protein</fullName>
    </submittedName>
</protein>
<keyword evidence="2" id="KW-0472">Membrane</keyword>
<dbReference type="EMBL" id="CM007900">
    <property type="protein sequence ID" value="OTG07934.1"/>
    <property type="molecule type" value="Genomic_DNA"/>
</dbReference>
<name>A0A251TAK3_HELAN</name>
<organism evidence="4 5">
    <name type="scientific">Helianthus annuus</name>
    <name type="common">Common sunflower</name>
    <dbReference type="NCBI Taxonomy" id="4232"/>
    <lineage>
        <taxon>Eukaryota</taxon>
        <taxon>Viridiplantae</taxon>
        <taxon>Streptophyta</taxon>
        <taxon>Embryophyta</taxon>
        <taxon>Tracheophyta</taxon>
        <taxon>Spermatophyta</taxon>
        <taxon>Magnoliopsida</taxon>
        <taxon>eudicotyledons</taxon>
        <taxon>Gunneridae</taxon>
        <taxon>Pentapetalae</taxon>
        <taxon>asterids</taxon>
        <taxon>campanulids</taxon>
        <taxon>Asterales</taxon>
        <taxon>Asteraceae</taxon>
        <taxon>Asteroideae</taxon>
        <taxon>Heliantheae alliance</taxon>
        <taxon>Heliantheae</taxon>
        <taxon>Helianthus</taxon>
    </lineage>
</organism>
<feature type="region of interest" description="Disordered" evidence="1">
    <location>
        <begin position="102"/>
        <end position="123"/>
    </location>
</feature>
<reference evidence="4" key="2">
    <citation type="submission" date="2017-02" db="EMBL/GenBank/DDBJ databases">
        <title>Sunflower complete genome.</title>
        <authorList>
            <person name="Langlade N."/>
            <person name="Munos S."/>
        </authorList>
    </citation>
    <scope>NUCLEOTIDE SEQUENCE [LARGE SCALE GENOMIC DNA]</scope>
    <source>
        <tissue evidence="4">Leaves</tissue>
    </source>
</reference>
<keyword evidence="2" id="KW-1133">Transmembrane helix</keyword>
<keyword evidence="5" id="KW-1185">Reference proteome</keyword>
<dbReference type="Gramene" id="mRNA:HanXRQr2_Chr07g0299641">
    <property type="protein sequence ID" value="CDS:HanXRQr2_Chr07g0299641.1"/>
    <property type="gene ID" value="HanXRQr2_Chr07g0299641"/>
</dbReference>